<dbReference type="Proteomes" id="UP000316778">
    <property type="component" value="Unassembled WGS sequence"/>
</dbReference>
<gene>
    <name evidence="1" type="ORF">LX66_3595</name>
</gene>
<organism evidence="1 2">
    <name type="scientific">Chitinophaga japonensis</name>
    <name type="common">Flexibacter japonensis</name>
    <dbReference type="NCBI Taxonomy" id="104662"/>
    <lineage>
        <taxon>Bacteria</taxon>
        <taxon>Pseudomonadati</taxon>
        <taxon>Bacteroidota</taxon>
        <taxon>Chitinophagia</taxon>
        <taxon>Chitinophagales</taxon>
        <taxon>Chitinophagaceae</taxon>
        <taxon>Chitinophaga</taxon>
    </lineage>
</organism>
<dbReference type="AlphaFoldDB" id="A0A562SYG2"/>
<keyword evidence="2" id="KW-1185">Reference proteome</keyword>
<evidence type="ECO:0000313" key="1">
    <source>
        <dbReference type="EMBL" id="TWI86341.1"/>
    </source>
</evidence>
<dbReference type="InterPro" id="IPR010982">
    <property type="entry name" value="Lambda_DNA-bd_dom_sf"/>
</dbReference>
<protein>
    <recommendedName>
        <fullName evidence="3">Helix-turn-helix protein</fullName>
    </recommendedName>
</protein>
<dbReference type="SUPFAM" id="SSF47413">
    <property type="entry name" value="lambda repressor-like DNA-binding domains"/>
    <property type="match status" value="1"/>
</dbReference>
<accession>A0A562SYG2</accession>
<proteinExistence type="predicted"/>
<reference evidence="1 2" key="1">
    <citation type="journal article" date="2013" name="Stand. Genomic Sci.">
        <title>Genomic Encyclopedia of Type Strains, Phase I: The one thousand microbial genomes (KMG-I) project.</title>
        <authorList>
            <person name="Kyrpides N.C."/>
            <person name="Woyke T."/>
            <person name="Eisen J.A."/>
            <person name="Garrity G."/>
            <person name="Lilburn T.G."/>
            <person name="Beck B.J."/>
            <person name="Whitman W.B."/>
            <person name="Hugenholtz P."/>
            <person name="Klenk H.P."/>
        </authorList>
    </citation>
    <scope>NUCLEOTIDE SEQUENCE [LARGE SCALE GENOMIC DNA]</scope>
    <source>
        <strain evidence="1 2">DSM 13484</strain>
    </source>
</reference>
<evidence type="ECO:0008006" key="3">
    <source>
        <dbReference type="Google" id="ProtNLM"/>
    </source>
</evidence>
<comment type="caution">
    <text evidence="1">The sequence shown here is derived from an EMBL/GenBank/DDBJ whole genome shotgun (WGS) entry which is preliminary data.</text>
</comment>
<name>A0A562SYG2_CHIJA</name>
<dbReference type="GO" id="GO:0003677">
    <property type="term" value="F:DNA binding"/>
    <property type="evidence" value="ECO:0007669"/>
    <property type="project" value="InterPro"/>
</dbReference>
<dbReference type="RefSeq" id="WP_145716085.1">
    <property type="nucleotide sequence ID" value="NZ_BAAAFY010000005.1"/>
</dbReference>
<evidence type="ECO:0000313" key="2">
    <source>
        <dbReference type="Proteomes" id="UP000316778"/>
    </source>
</evidence>
<dbReference type="OrthoDB" id="678852at2"/>
<sequence length="118" mass="13809">MESKKDIDLLIKRIKEATGLTQAGIAKRINYSREYLSQAKKNSTDSLYDILEKEFYSELNKIEKPSRPGDPSNRERAMLKVLWQRMAKQEAERLGIPVDKAMEEMERDTMIAWSDLER</sequence>
<dbReference type="EMBL" id="VLLG01000004">
    <property type="protein sequence ID" value="TWI86341.1"/>
    <property type="molecule type" value="Genomic_DNA"/>
</dbReference>